<evidence type="ECO:0000259" key="4">
    <source>
        <dbReference type="Pfam" id="PF04803"/>
    </source>
</evidence>
<feature type="domain" description="XLR/SYCP3/FAM9" evidence="4">
    <location>
        <begin position="97"/>
        <end position="227"/>
    </location>
</feature>
<organism evidence="5 6">
    <name type="scientific">Strongylocentrotus purpuratus</name>
    <name type="common">Purple sea urchin</name>
    <dbReference type="NCBI Taxonomy" id="7668"/>
    <lineage>
        <taxon>Eukaryota</taxon>
        <taxon>Metazoa</taxon>
        <taxon>Echinodermata</taxon>
        <taxon>Eleutherozoa</taxon>
        <taxon>Echinozoa</taxon>
        <taxon>Echinoidea</taxon>
        <taxon>Euechinoidea</taxon>
        <taxon>Echinacea</taxon>
        <taxon>Camarodonta</taxon>
        <taxon>Echinidea</taxon>
        <taxon>Strongylocentrotidae</taxon>
        <taxon>Strongylocentrotus</taxon>
    </lineage>
</organism>
<evidence type="ECO:0000256" key="3">
    <source>
        <dbReference type="SAM" id="MobiDB-lite"/>
    </source>
</evidence>
<dbReference type="GO" id="GO:0051321">
    <property type="term" value="P:meiotic cell cycle"/>
    <property type="evidence" value="ECO:0000318"/>
    <property type="project" value="GO_Central"/>
</dbReference>
<comment type="similarity">
    <text evidence="1">Belongs to the XLR/SYCP3 family.</text>
</comment>
<name>A0A7M7P258_STRPU</name>
<dbReference type="InterPro" id="IPR051443">
    <property type="entry name" value="XLR/SYCP3"/>
</dbReference>
<evidence type="ECO:0000256" key="2">
    <source>
        <dbReference type="SAM" id="Coils"/>
    </source>
</evidence>
<dbReference type="CTD" id="50511"/>
<evidence type="ECO:0000313" key="5">
    <source>
        <dbReference type="EnsemblMetazoa" id="XP_030845124"/>
    </source>
</evidence>
<dbReference type="AlphaFoldDB" id="A0A7M7P258"/>
<reference evidence="5" key="2">
    <citation type="submission" date="2021-01" db="UniProtKB">
        <authorList>
            <consortium name="EnsemblMetazoa"/>
        </authorList>
    </citation>
    <scope>IDENTIFICATION</scope>
</reference>
<sequence>MPRAPANARKQSGGGGKKKSSVEGASTSKMDFEDDASSMDPLENKQDEDDTGLKKAGKKRSYDESDEEEEEVLCKPGVNIDGEMQTVLQTFGADMRKSMSGKKKRLETLTQQTLKSTNVKVEKIWKMQQTERQRLHGEYTKQLTSVLDQWDSDMKKMKENEEKLQMMLKQQQRVVQQSCIAMNQRLKNVRQLFEQYNKTRRVGAVSSGPETNVQGELKKELNLLHKKILMDTQHQEMANFRKSLQSMFF</sequence>
<accession>A0A7M7P258</accession>
<feature type="region of interest" description="Disordered" evidence="3">
    <location>
        <begin position="1"/>
        <end position="72"/>
    </location>
</feature>
<dbReference type="InParanoid" id="A0A7M7P258"/>
<dbReference type="FunCoup" id="A0A7M7P258">
    <property type="interactions" value="341"/>
</dbReference>
<evidence type="ECO:0000313" key="6">
    <source>
        <dbReference type="Proteomes" id="UP000007110"/>
    </source>
</evidence>
<dbReference type="Proteomes" id="UP000007110">
    <property type="component" value="Unassembled WGS sequence"/>
</dbReference>
<dbReference type="OrthoDB" id="9621324at2759"/>
<dbReference type="RefSeq" id="XP_030845124.1">
    <property type="nucleotide sequence ID" value="XM_030989264.1"/>
</dbReference>
<dbReference type="GO" id="GO:0000795">
    <property type="term" value="C:synaptonemal complex"/>
    <property type="evidence" value="ECO:0000318"/>
    <property type="project" value="GO_Central"/>
</dbReference>
<protein>
    <recommendedName>
        <fullName evidence="4">XLR/SYCP3/FAM9 domain-containing protein</fullName>
    </recommendedName>
</protein>
<dbReference type="KEGG" id="spu:764276"/>
<dbReference type="GeneID" id="764276"/>
<dbReference type="PANTHER" id="PTHR19368:SF15">
    <property type="entry name" value="XLR_SYCP3_FAM9 DOMAIN-CONTAINING PROTEIN"/>
    <property type="match status" value="1"/>
</dbReference>
<keyword evidence="6" id="KW-1185">Reference proteome</keyword>
<dbReference type="OMA" id="MATHKGC"/>
<proteinExistence type="inferred from homology"/>
<dbReference type="Pfam" id="PF04803">
    <property type="entry name" value="Cor1"/>
    <property type="match status" value="1"/>
</dbReference>
<feature type="coiled-coil region" evidence="2">
    <location>
        <begin position="147"/>
        <end position="174"/>
    </location>
</feature>
<dbReference type="GO" id="GO:0007286">
    <property type="term" value="P:spermatid development"/>
    <property type="evidence" value="ECO:0000318"/>
    <property type="project" value="GO_Central"/>
</dbReference>
<dbReference type="EnsemblMetazoa" id="XM_030989264">
    <property type="protein sequence ID" value="XP_030845124"/>
    <property type="gene ID" value="LOC764276"/>
</dbReference>
<reference evidence="6" key="1">
    <citation type="submission" date="2015-02" db="EMBL/GenBank/DDBJ databases">
        <title>Genome sequencing for Strongylocentrotus purpuratus.</title>
        <authorList>
            <person name="Murali S."/>
            <person name="Liu Y."/>
            <person name="Vee V."/>
            <person name="English A."/>
            <person name="Wang M."/>
            <person name="Skinner E."/>
            <person name="Han Y."/>
            <person name="Muzny D.M."/>
            <person name="Worley K.C."/>
            <person name="Gibbs R.A."/>
        </authorList>
    </citation>
    <scope>NUCLEOTIDE SEQUENCE</scope>
</reference>
<evidence type="ECO:0000256" key="1">
    <source>
        <dbReference type="ARBA" id="ARBA00010283"/>
    </source>
</evidence>
<dbReference type="PANTHER" id="PTHR19368">
    <property type="entry name" value="XLR/SCP3/FAM9"/>
    <property type="match status" value="1"/>
</dbReference>
<dbReference type="InterPro" id="IPR006888">
    <property type="entry name" value="XLR/SYCP3/FAM9_dom"/>
</dbReference>
<keyword evidence="2" id="KW-0175">Coiled coil</keyword>